<evidence type="ECO:0000313" key="8">
    <source>
        <dbReference type="Proteomes" id="UP000678393"/>
    </source>
</evidence>
<protein>
    <recommendedName>
        <fullName evidence="1">Endoplasmic reticulum resident protein 29</fullName>
    </recommendedName>
</protein>
<dbReference type="PANTHER" id="PTHR12211">
    <property type="entry name" value="ENDOPLASMIC RETICULUM PROTEIN ERP29"/>
    <property type="match status" value="1"/>
</dbReference>
<dbReference type="InterPro" id="IPR016855">
    <property type="entry name" value="ERp29"/>
</dbReference>
<evidence type="ECO:0000259" key="6">
    <source>
        <dbReference type="Pfam" id="PF07912"/>
    </source>
</evidence>
<organism evidence="7 8">
    <name type="scientific">Candidula unifasciata</name>
    <dbReference type="NCBI Taxonomy" id="100452"/>
    <lineage>
        <taxon>Eukaryota</taxon>
        <taxon>Metazoa</taxon>
        <taxon>Spiralia</taxon>
        <taxon>Lophotrochozoa</taxon>
        <taxon>Mollusca</taxon>
        <taxon>Gastropoda</taxon>
        <taxon>Heterobranchia</taxon>
        <taxon>Euthyneura</taxon>
        <taxon>Panpulmonata</taxon>
        <taxon>Eupulmonata</taxon>
        <taxon>Stylommatophora</taxon>
        <taxon>Helicina</taxon>
        <taxon>Helicoidea</taxon>
        <taxon>Geomitridae</taxon>
        <taxon>Candidula</taxon>
    </lineage>
</organism>
<dbReference type="PANTHER" id="PTHR12211:SF0">
    <property type="entry name" value="ENDOPLASMIC RETICULUM RESIDENT PROTEIN 29"/>
    <property type="match status" value="1"/>
</dbReference>
<dbReference type="CDD" id="cd00238">
    <property type="entry name" value="ERp29c"/>
    <property type="match status" value="1"/>
</dbReference>
<evidence type="ECO:0000259" key="5">
    <source>
        <dbReference type="Pfam" id="PF07749"/>
    </source>
</evidence>
<dbReference type="GO" id="GO:0005788">
    <property type="term" value="C:endoplasmic reticulum lumen"/>
    <property type="evidence" value="ECO:0007669"/>
    <property type="project" value="InterPro"/>
</dbReference>
<dbReference type="InterPro" id="IPR036356">
    <property type="entry name" value="ERp29_C_sf"/>
</dbReference>
<dbReference type="Gene3D" id="1.20.1150.12">
    <property type="entry name" value="Endoplasmic reticulum resident protein 29, C-terminal domain"/>
    <property type="match status" value="1"/>
</dbReference>
<evidence type="ECO:0000256" key="1">
    <source>
        <dbReference type="ARBA" id="ARBA00014173"/>
    </source>
</evidence>
<dbReference type="Gene3D" id="3.40.30.10">
    <property type="entry name" value="Glutaredoxin"/>
    <property type="match status" value="1"/>
</dbReference>
<keyword evidence="8" id="KW-1185">Reference proteome</keyword>
<dbReference type="InterPro" id="IPR012883">
    <property type="entry name" value="ERp29_N"/>
</dbReference>
<dbReference type="AlphaFoldDB" id="A0A8S4A8Q8"/>
<accession>A0A8S4A8Q8</accession>
<dbReference type="SUPFAM" id="SSF47933">
    <property type="entry name" value="ERP29 C domain-like"/>
    <property type="match status" value="1"/>
</dbReference>
<name>A0A8S4A8Q8_9EUPU</name>
<dbReference type="FunFam" id="1.20.1150.12:FF:000001">
    <property type="entry name" value="Endoplasmic reticulum resident protein 29"/>
    <property type="match status" value="1"/>
</dbReference>
<reference evidence="7" key="1">
    <citation type="submission" date="2021-04" db="EMBL/GenBank/DDBJ databases">
        <authorList>
            <consortium name="Molecular Ecology Group"/>
        </authorList>
    </citation>
    <scope>NUCLEOTIDE SEQUENCE</scope>
</reference>
<feature type="signal peptide" evidence="4">
    <location>
        <begin position="1"/>
        <end position="27"/>
    </location>
</feature>
<dbReference type="EMBL" id="CAJHNH020008223">
    <property type="protein sequence ID" value="CAG5135366.1"/>
    <property type="molecule type" value="Genomic_DNA"/>
</dbReference>
<dbReference type="FunFam" id="3.40.30.10:FF:000133">
    <property type="entry name" value="Endoplasmic reticulum resident protein 29"/>
    <property type="match status" value="1"/>
</dbReference>
<evidence type="ECO:0000313" key="7">
    <source>
        <dbReference type="EMBL" id="CAG5135366.1"/>
    </source>
</evidence>
<dbReference type="GO" id="GO:0009306">
    <property type="term" value="P:protein secretion"/>
    <property type="evidence" value="ECO:0007669"/>
    <property type="project" value="InterPro"/>
</dbReference>
<feature type="domain" description="ERp29 N-terminal" evidence="6">
    <location>
        <begin position="32"/>
        <end position="152"/>
    </location>
</feature>
<feature type="coiled-coil region" evidence="3">
    <location>
        <begin position="170"/>
        <end position="197"/>
    </location>
</feature>
<evidence type="ECO:0000256" key="4">
    <source>
        <dbReference type="SAM" id="SignalP"/>
    </source>
</evidence>
<dbReference type="OrthoDB" id="417262at2759"/>
<dbReference type="SUPFAM" id="SSF52833">
    <property type="entry name" value="Thioredoxin-like"/>
    <property type="match status" value="1"/>
</dbReference>
<proteinExistence type="predicted"/>
<sequence length="255" mass="28226">MSTAGNMESVLSLLLMVVIAVFHAVSADIVLGSVSLNTGVFDKVVQKHKAVLVKFDETYPYGKKQDAFKEVAKASLQQADLLVAEVQVADYGDKDNADLAERYGITKEKFPAYRLFLDGQTQAPAVFTGNAESADDVKNFVIRESGLWLGRPGCLEQFDKLVKEFLKAGADQRTAVLEKAELAVQQLTQESEKSAADVYIKTMKKVLEKGDSFIESEVLRVEKLRSGKVSDKKKEQLNDRLNILTTFQVGVRDEL</sequence>
<keyword evidence="2" id="KW-0256">Endoplasmic reticulum</keyword>
<feature type="chain" id="PRO_5035932089" description="Endoplasmic reticulum resident protein 29" evidence="4">
    <location>
        <begin position="28"/>
        <end position="255"/>
    </location>
</feature>
<keyword evidence="3" id="KW-0175">Coiled coil</keyword>
<comment type="caution">
    <text evidence="7">The sequence shown here is derived from an EMBL/GenBank/DDBJ whole genome shotgun (WGS) entry which is preliminary data.</text>
</comment>
<keyword evidence="4" id="KW-0732">Signal</keyword>
<dbReference type="Pfam" id="PF07912">
    <property type="entry name" value="ERp29_N"/>
    <property type="match status" value="1"/>
</dbReference>
<dbReference type="InterPro" id="IPR011679">
    <property type="entry name" value="ERp29_C"/>
</dbReference>
<dbReference type="Proteomes" id="UP000678393">
    <property type="component" value="Unassembled WGS sequence"/>
</dbReference>
<dbReference type="Pfam" id="PF07749">
    <property type="entry name" value="ERp29"/>
    <property type="match status" value="1"/>
</dbReference>
<feature type="domain" description="Endoplasmic reticulum resident protein 29 C-terminal" evidence="5">
    <location>
        <begin position="153"/>
        <end position="247"/>
    </location>
</feature>
<evidence type="ECO:0000256" key="3">
    <source>
        <dbReference type="SAM" id="Coils"/>
    </source>
</evidence>
<dbReference type="InterPro" id="IPR036249">
    <property type="entry name" value="Thioredoxin-like_sf"/>
</dbReference>
<gene>
    <name evidence="7" type="ORF">CUNI_LOCUS20924</name>
</gene>
<evidence type="ECO:0000256" key="2">
    <source>
        <dbReference type="ARBA" id="ARBA00022824"/>
    </source>
</evidence>